<comment type="caution">
    <text evidence="2">The sequence shown here is derived from an EMBL/GenBank/DDBJ whole genome shotgun (WGS) entry which is preliminary data.</text>
</comment>
<reference evidence="2 3" key="2">
    <citation type="submission" date="2017-02" db="EMBL/GenBank/DDBJ databases">
        <title>A genome survey and senescence transcriptome analysis in Lentinula edodes.</title>
        <authorList>
            <person name="Sakamoto Y."/>
            <person name="Nakade K."/>
            <person name="Sato S."/>
            <person name="Yoshida Y."/>
            <person name="Miyazaki K."/>
            <person name="Natsume S."/>
            <person name="Konno N."/>
        </authorList>
    </citation>
    <scope>NUCLEOTIDE SEQUENCE [LARGE SCALE GENOMIC DNA]</scope>
    <source>
        <strain evidence="2 3">NBRC 111202</strain>
    </source>
</reference>
<keyword evidence="2" id="KW-0378">Hydrolase</keyword>
<dbReference type="InterPro" id="IPR000073">
    <property type="entry name" value="AB_hydrolase_1"/>
</dbReference>
<evidence type="ECO:0000313" key="2">
    <source>
        <dbReference type="EMBL" id="GAW04152.1"/>
    </source>
</evidence>
<accession>A0A1Q3EAB7</accession>
<dbReference type="GO" id="GO:0008474">
    <property type="term" value="F:palmitoyl-(protein) hydrolase activity"/>
    <property type="evidence" value="ECO:0007669"/>
    <property type="project" value="TreeGrafter"/>
</dbReference>
<reference evidence="2 3" key="1">
    <citation type="submission" date="2016-08" db="EMBL/GenBank/DDBJ databases">
        <authorList>
            <consortium name="Lentinula edodes genome sequencing consortium"/>
            <person name="Sakamoto Y."/>
            <person name="Nakade K."/>
            <person name="Sato S."/>
            <person name="Yoshida Y."/>
            <person name="Miyazaki K."/>
            <person name="Natsume S."/>
            <person name="Konno N."/>
        </authorList>
    </citation>
    <scope>NUCLEOTIDE SEQUENCE [LARGE SCALE GENOMIC DNA]</scope>
    <source>
        <strain evidence="2 3">NBRC 111202</strain>
    </source>
</reference>
<evidence type="ECO:0000313" key="3">
    <source>
        <dbReference type="Proteomes" id="UP000188533"/>
    </source>
</evidence>
<dbReference type="PANTHER" id="PTHR12277">
    <property type="entry name" value="ALPHA/BETA HYDROLASE DOMAIN-CONTAINING PROTEIN"/>
    <property type="match status" value="1"/>
</dbReference>
<dbReference type="EMBL" id="BDGU01000181">
    <property type="protein sequence ID" value="GAW04152.1"/>
    <property type="molecule type" value="Genomic_DNA"/>
</dbReference>
<dbReference type="Pfam" id="PF00561">
    <property type="entry name" value="Abhydrolase_1"/>
    <property type="match status" value="1"/>
</dbReference>
<dbReference type="GO" id="GO:0016020">
    <property type="term" value="C:membrane"/>
    <property type="evidence" value="ECO:0007669"/>
    <property type="project" value="TreeGrafter"/>
</dbReference>
<dbReference type="Gene3D" id="3.40.50.1820">
    <property type="entry name" value="alpha/beta hydrolase"/>
    <property type="match status" value="1"/>
</dbReference>
<evidence type="ECO:0000259" key="1">
    <source>
        <dbReference type="Pfam" id="PF00561"/>
    </source>
</evidence>
<name>A0A1Q3EAB7_LENED</name>
<dbReference type="Proteomes" id="UP000188533">
    <property type="component" value="Unassembled WGS sequence"/>
</dbReference>
<sequence>MSSFFPSLSTVETLAKGAFATAAGLGTLSAGLLYYGQSYLIYPSAYIKIGEDDGVPSKPASYGLHHESVDLKTKDGQSLKCYLLLQKKDLPKATKFSSLPTVPISAIEGATESGYAEMADEELVSHRPTVIMFHGNGGNAGHRIPLGMMFQQVMRCNVLGVEYRGYGDSTGTPSESGFAIDAVTALEFVRGDARLRNTPVILYGQSIGGAVSIDLASRFPGEIAGIILENTFLSLRLLVPHVLPLLGPFRWLCHQRWESAGKIIGMPDVISQARVEDRLVGLVKEKNDMKVKEAFKERLANANDVLNLAASQALEGGGGSLARVGKGLGKEYKGIPRETNVLLLSGQSDTLVPPIHMRFLRQVFEARPHTRRTLGLLPLPAYQEGKSEDTVDEERSQFILFPGGTHNDTTAQHGYWNRIGDFIAEVGKEWREQQKLGNDSRS</sequence>
<feature type="domain" description="AB hydrolase-1" evidence="1">
    <location>
        <begin position="128"/>
        <end position="366"/>
    </location>
</feature>
<dbReference type="AlphaFoldDB" id="A0A1Q3EAB7"/>
<protein>
    <submittedName>
        <fullName evidence="2">Alpha beta-hydrolase</fullName>
    </submittedName>
</protein>
<dbReference type="PANTHER" id="PTHR12277:SF81">
    <property type="entry name" value="PROTEIN ABHD13"/>
    <property type="match status" value="1"/>
</dbReference>
<proteinExistence type="predicted"/>
<organism evidence="2 3">
    <name type="scientific">Lentinula edodes</name>
    <name type="common">Shiitake mushroom</name>
    <name type="synonym">Lentinus edodes</name>
    <dbReference type="NCBI Taxonomy" id="5353"/>
    <lineage>
        <taxon>Eukaryota</taxon>
        <taxon>Fungi</taxon>
        <taxon>Dikarya</taxon>
        <taxon>Basidiomycota</taxon>
        <taxon>Agaricomycotina</taxon>
        <taxon>Agaricomycetes</taxon>
        <taxon>Agaricomycetidae</taxon>
        <taxon>Agaricales</taxon>
        <taxon>Marasmiineae</taxon>
        <taxon>Omphalotaceae</taxon>
        <taxon>Lentinula</taxon>
    </lineage>
</organism>
<dbReference type="InterPro" id="IPR029058">
    <property type="entry name" value="AB_hydrolase_fold"/>
</dbReference>
<keyword evidence="3" id="KW-1185">Reference proteome</keyword>
<gene>
    <name evidence="2" type="ORF">LENED_005926</name>
</gene>
<dbReference type="STRING" id="5353.A0A1Q3EAB7"/>
<dbReference type="SUPFAM" id="SSF53474">
    <property type="entry name" value="alpha/beta-Hydrolases"/>
    <property type="match status" value="1"/>
</dbReference>